<organism evidence="5 6">
    <name type="scientific">Ceratodon purpureus</name>
    <name type="common">Fire moss</name>
    <name type="synonym">Dicranum purpureum</name>
    <dbReference type="NCBI Taxonomy" id="3225"/>
    <lineage>
        <taxon>Eukaryota</taxon>
        <taxon>Viridiplantae</taxon>
        <taxon>Streptophyta</taxon>
        <taxon>Embryophyta</taxon>
        <taxon>Bryophyta</taxon>
        <taxon>Bryophytina</taxon>
        <taxon>Bryopsida</taxon>
        <taxon>Dicranidae</taxon>
        <taxon>Pseudoditrichales</taxon>
        <taxon>Ditrichaceae</taxon>
        <taxon>Ceratodon</taxon>
    </lineage>
</organism>
<feature type="coiled-coil region" evidence="2">
    <location>
        <begin position="186"/>
        <end position="213"/>
    </location>
</feature>
<sequence>MRLGTLDRHSQELAQAPTPTRVARLAHPPHRAPIMAIAAAHLAASSTAHQFACTRSPAAVSRAALSSASFAPLAARTSRFSGASRITARSANRNGSARVRLLPIRAAASEEAGEEFIKQAEEVFNELKAKWNRVGNKTSVAIYGSGALVALWFSSTVVNTVNTVPLLPNFMELIGLGYSAWFVYRYLLFQDNRKELAAEIKELKRKITGVADDISS</sequence>
<comment type="subcellular location">
    <subcellularLocation>
        <location evidence="1">Membrane</location>
        <topology evidence="1">Multi-pass membrane protein</topology>
    </subcellularLocation>
</comment>
<keyword evidence="3" id="KW-0472">Membrane</keyword>
<evidence type="ECO:0000256" key="2">
    <source>
        <dbReference type="SAM" id="Coils"/>
    </source>
</evidence>
<keyword evidence="3" id="KW-1133">Transmembrane helix</keyword>
<feature type="domain" description="Cyanobacterial aminoacyl-tRNA synthetase CAAD" evidence="4">
    <location>
        <begin position="126"/>
        <end position="209"/>
    </location>
</feature>
<protein>
    <recommendedName>
        <fullName evidence="4">Cyanobacterial aminoacyl-tRNA synthetase CAAD domain-containing protein</fullName>
    </recommendedName>
</protein>
<evidence type="ECO:0000256" key="3">
    <source>
        <dbReference type="SAM" id="Phobius"/>
    </source>
</evidence>
<dbReference type="Pfam" id="PF14159">
    <property type="entry name" value="CAAD"/>
    <property type="match status" value="1"/>
</dbReference>
<proteinExistence type="predicted"/>
<keyword evidence="6" id="KW-1185">Reference proteome</keyword>
<evidence type="ECO:0000313" key="6">
    <source>
        <dbReference type="Proteomes" id="UP000822688"/>
    </source>
</evidence>
<evidence type="ECO:0000259" key="4">
    <source>
        <dbReference type="Pfam" id="PF14159"/>
    </source>
</evidence>
<gene>
    <name evidence="5" type="ORF">KC19_10G157900</name>
</gene>
<dbReference type="PANTHER" id="PTHR33222">
    <property type="match status" value="1"/>
</dbReference>
<dbReference type="PANTHER" id="PTHR33222:SF4">
    <property type="entry name" value="PROTEIN CURVATURE THYLAKOID 1A, CHLOROPLASTIC"/>
    <property type="match status" value="1"/>
</dbReference>
<evidence type="ECO:0000313" key="5">
    <source>
        <dbReference type="EMBL" id="KAG0560156.1"/>
    </source>
</evidence>
<dbReference type="InterPro" id="IPR025564">
    <property type="entry name" value="CAAD_dom"/>
</dbReference>
<accession>A0A8T0GKS1</accession>
<dbReference type="InterPro" id="IPR033344">
    <property type="entry name" value="CURT1"/>
</dbReference>
<feature type="transmembrane region" description="Helical" evidence="3">
    <location>
        <begin position="170"/>
        <end position="188"/>
    </location>
</feature>
<reference evidence="5" key="1">
    <citation type="submission" date="2020-06" db="EMBL/GenBank/DDBJ databases">
        <title>WGS assembly of Ceratodon purpureus strain R40.</title>
        <authorList>
            <person name="Carey S.B."/>
            <person name="Jenkins J."/>
            <person name="Shu S."/>
            <person name="Lovell J.T."/>
            <person name="Sreedasyam A."/>
            <person name="Maumus F."/>
            <person name="Tiley G.P."/>
            <person name="Fernandez-Pozo N."/>
            <person name="Barry K."/>
            <person name="Chen C."/>
            <person name="Wang M."/>
            <person name="Lipzen A."/>
            <person name="Daum C."/>
            <person name="Saski C.A."/>
            <person name="Payton A.C."/>
            <person name="Mcbreen J.C."/>
            <person name="Conrad R.E."/>
            <person name="Kollar L.M."/>
            <person name="Olsson S."/>
            <person name="Huttunen S."/>
            <person name="Landis J.B."/>
            <person name="Wickett N.J."/>
            <person name="Johnson M.G."/>
            <person name="Rensing S.A."/>
            <person name="Grimwood J."/>
            <person name="Schmutz J."/>
            <person name="Mcdaniel S.F."/>
        </authorList>
    </citation>
    <scope>NUCLEOTIDE SEQUENCE</scope>
    <source>
        <strain evidence="5">R40</strain>
    </source>
</reference>
<name>A0A8T0GKS1_CERPU</name>
<dbReference type="Proteomes" id="UP000822688">
    <property type="component" value="Chromosome 10"/>
</dbReference>
<dbReference type="GO" id="GO:0009535">
    <property type="term" value="C:chloroplast thylakoid membrane"/>
    <property type="evidence" value="ECO:0007669"/>
    <property type="project" value="TreeGrafter"/>
</dbReference>
<comment type="caution">
    <text evidence="5">The sequence shown here is derived from an EMBL/GenBank/DDBJ whole genome shotgun (WGS) entry which is preliminary data.</text>
</comment>
<dbReference type="AlphaFoldDB" id="A0A8T0GKS1"/>
<dbReference type="EMBL" id="CM026431">
    <property type="protein sequence ID" value="KAG0560156.1"/>
    <property type="molecule type" value="Genomic_DNA"/>
</dbReference>
<evidence type="ECO:0000256" key="1">
    <source>
        <dbReference type="ARBA" id="ARBA00004141"/>
    </source>
</evidence>
<keyword evidence="2" id="KW-0175">Coiled coil</keyword>
<keyword evidence="3" id="KW-0812">Transmembrane</keyword>
<feature type="transmembrane region" description="Helical" evidence="3">
    <location>
        <begin position="140"/>
        <end position="158"/>
    </location>
</feature>